<dbReference type="Proteomes" id="UP001433268">
    <property type="component" value="Unassembled WGS sequence"/>
</dbReference>
<dbReference type="InterPro" id="IPR011042">
    <property type="entry name" value="6-blade_b-propeller_TolB-like"/>
</dbReference>
<evidence type="ECO:0000313" key="1">
    <source>
        <dbReference type="EMBL" id="KAK8080229.1"/>
    </source>
</evidence>
<reference evidence="1 2" key="1">
    <citation type="submission" date="2023-01" db="EMBL/GenBank/DDBJ databases">
        <title>Analysis of 21 Apiospora genomes using comparative genomics revels a genus with tremendous synthesis potential of carbohydrate active enzymes and secondary metabolites.</title>
        <authorList>
            <person name="Sorensen T."/>
        </authorList>
    </citation>
    <scope>NUCLEOTIDE SEQUENCE [LARGE SCALE GENOMIC DNA]</scope>
    <source>
        <strain evidence="1 2">CBS 114990</strain>
    </source>
</reference>
<dbReference type="SUPFAM" id="SSF63829">
    <property type="entry name" value="Calcium-dependent phosphotriesterase"/>
    <property type="match status" value="1"/>
</dbReference>
<protein>
    <recommendedName>
        <fullName evidence="3">SMP-30/Gluconolactonase/LRE-like region domain-containing protein</fullName>
    </recommendedName>
</protein>
<dbReference type="PANTHER" id="PTHR47064:SF2">
    <property type="entry name" value="SMP-30_GLUCONOLACTONASE_LRE-LIKE REGION DOMAIN-CONTAINING PROTEIN-RELATED"/>
    <property type="match status" value="1"/>
</dbReference>
<accession>A0ABR1W9Q4</accession>
<evidence type="ECO:0008006" key="3">
    <source>
        <dbReference type="Google" id="ProtNLM"/>
    </source>
</evidence>
<keyword evidence="2" id="KW-1185">Reference proteome</keyword>
<sequence length="234" mass="26136">MSQLGIVGRRGFPHLPQLHREQLAALNGTRDSNRDSLMYKFRPDATIEQLQVLPFQIHEAPCYIPEKSQLFSVEWGAPGGRNSEHDYQYLLDLKTSNLTTIRTNPPTRNLHGCVYCKGRLHVVADGGPHETEYLATIDPATWERTTILNNLEEQPFISLNDLDMDREGNYYMTNSLSGWGQYLHPCGAPTAPTVYFVNTTTMRIKTLLYLQNGNTSGVAVSADGGLLGTGRPVE</sequence>
<dbReference type="GeneID" id="92045422"/>
<comment type="caution">
    <text evidence="1">The sequence shown here is derived from an EMBL/GenBank/DDBJ whole genome shotgun (WGS) entry which is preliminary data.</text>
</comment>
<gene>
    <name evidence="1" type="ORF">PG997_008047</name>
</gene>
<proteinExistence type="predicted"/>
<organism evidence="1 2">
    <name type="scientific">Apiospora hydei</name>
    <dbReference type="NCBI Taxonomy" id="1337664"/>
    <lineage>
        <taxon>Eukaryota</taxon>
        <taxon>Fungi</taxon>
        <taxon>Dikarya</taxon>
        <taxon>Ascomycota</taxon>
        <taxon>Pezizomycotina</taxon>
        <taxon>Sordariomycetes</taxon>
        <taxon>Xylariomycetidae</taxon>
        <taxon>Amphisphaeriales</taxon>
        <taxon>Apiosporaceae</taxon>
        <taxon>Apiospora</taxon>
    </lineage>
</organism>
<dbReference type="RefSeq" id="XP_066667704.1">
    <property type="nucleotide sequence ID" value="XM_066812362.1"/>
</dbReference>
<dbReference type="Gene3D" id="2.120.10.30">
    <property type="entry name" value="TolB, C-terminal domain"/>
    <property type="match status" value="1"/>
</dbReference>
<dbReference type="PANTHER" id="PTHR47064">
    <property type="entry name" value="PUTATIVE (AFU_ORTHOLOGUE AFUA_1G08990)-RELATED"/>
    <property type="match status" value="1"/>
</dbReference>
<dbReference type="InterPro" id="IPR052988">
    <property type="entry name" value="Oryzine_lactonohydrolase"/>
</dbReference>
<name>A0ABR1W9Q4_9PEZI</name>
<dbReference type="EMBL" id="JAQQWN010000006">
    <property type="protein sequence ID" value="KAK8080229.1"/>
    <property type="molecule type" value="Genomic_DNA"/>
</dbReference>
<evidence type="ECO:0000313" key="2">
    <source>
        <dbReference type="Proteomes" id="UP001433268"/>
    </source>
</evidence>